<protein>
    <recommendedName>
        <fullName evidence="3">Class II aldolase/adducin N-terminal domain-containing protein</fullName>
    </recommendedName>
</protein>
<evidence type="ECO:0000259" key="3">
    <source>
        <dbReference type="SMART" id="SM01007"/>
    </source>
</evidence>
<dbReference type="GO" id="GO:0019323">
    <property type="term" value="P:pentose catabolic process"/>
    <property type="evidence" value="ECO:0007669"/>
    <property type="project" value="TreeGrafter"/>
</dbReference>
<keyword evidence="5" id="KW-1185">Reference proteome</keyword>
<evidence type="ECO:0000256" key="1">
    <source>
        <dbReference type="ARBA" id="ARBA00022723"/>
    </source>
</evidence>
<reference evidence="4 5" key="1">
    <citation type="submission" date="2016-08" db="EMBL/GenBank/DDBJ databases">
        <title>Draft genome of Fabibacter sp. strain SK-8.</title>
        <authorList>
            <person name="Wong S.-K."/>
            <person name="Hamasaki K."/>
            <person name="Yoshizawa S."/>
        </authorList>
    </citation>
    <scope>NUCLEOTIDE SEQUENCE [LARGE SCALE GENOMIC DNA]</scope>
    <source>
        <strain evidence="4 5">SK-8</strain>
    </source>
</reference>
<evidence type="ECO:0000313" key="5">
    <source>
        <dbReference type="Proteomes" id="UP000095552"/>
    </source>
</evidence>
<evidence type="ECO:0000313" key="4">
    <source>
        <dbReference type="EMBL" id="OEK04051.1"/>
    </source>
</evidence>
<dbReference type="AlphaFoldDB" id="A0A1E5SY59"/>
<feature type="domain" description="Class II aldolase/adducin N-terminal" evidence="3">
    <location>
        <begin position="31"/>
        <end position="193"/>
    </location>
</feature>
<dbReference type="Pfam" id="PF00596">
    <property type="entry name" value="Aldolase_II"/>
    <property type="match status" value="1"/>
</dbReference>
<name>A0A1E5SY59_9BACT</name>
<proteinExistence type="predicted"/>
<dbReference type="GO" id="GO:0046872">
    <property type="term" value="F:metal ion binding"/>
    <property type="evidence" value="ECO:0007669"/>
    <property type="project" value="UniProtKB-KW"/>
</dbReference>
<comment type="caution">
    <text evidence="4">The sequence shown here is derived from an EMBL/GenBank/DDBJ whole genome shotgun (WGS) entry which is preliminary data.</text>
</comment>
<sequence length="198" mass="22053">MDDGYIKFDLEWIKGAAPNLSGLEELLFWRDNMYALGLIGYDKQYKVGFGNISQKIGDKEFVISGTQTGHIDSLGIDHYTIVKEYNIQENALTCFGPVKASSESLTHAAIYEADPIINAVIHIHHDAQWLKWLGDLPTTAENIPYGTPEMALEIHRLFKETPKGEMKVIAMAGHQGGLISFGETHTEAAAPFLEVFDR</sequence>
<dbReference type="PANTHER" id="PTHR22789:SF0">
    <property type="entry name" value="3-OXO-TETRONATE 4-PHOSPHATE DECARBOXYLASE-RELATED"/>
    <property type="match status" value="1"/>
</dbReference>
<dbReference type="Proteomes" id="UP000095552">
    <property type="component" value="Unassembled WGS sequence"/>
</dbReference>
<keyword evidence="2" id="KW-0456">Lyase</keyword>
<dbReference type="GO" id="GO:0005829">
    <property type="term" value="C:cytosol"/>
    <property type="evidence" value="ECO:0007669"/>
    <property type="project" value="TreeGrafter"/>
</dbReference>
<dbReference type="SMART" id="SM01007">
    <property type="entry name" value="Aldolase_II"/>
    <property type="match status" value="1"/>
</dbReference>
<dbReference type="EMBL" id="MDGQ01000005">
    <property type="protein sequence ID" value="OEK04051.1"/>
    <property type="molecule type" value="Genomic_DNA"/>
</dbReference>
<dbReference type="GO" id="GO:0016832">
    <property type="term" value="F:aldehyde-lyase activity"/>
    <property type="evidence" value="ECO:0007669"/>
    <property type="project" value="TreeGrafter"/>
</dbReference>
<dbReference type="PANTHER" id="PTHR22789">
    <property type="entry name" value="FUCULOSE PHOSPHATE ALDOLASE"/>
    <property type="match status" value="1"/>
</dbReference>
<dbReference type="RefSeq" id="WP_069835556.1">
    <property type="nucleotide sequence ID" value="NZ_MDGQ01000005.1"/>
</dbReference>
<gene>
    <name evidence="4" type="ORF">BFP71_11195</name>
</gene>
<dbReference type="OrthoDB" id="9784634at2"/>
<dbReference type="InterPro" id="IPR036409">
    <property type="entry name" value="Aldolase_II/adducin_N_sf"/>
</dbReference>
<dbReference type="SUPFAM" id="SSF53639">
    <property type="entry name" value="AraD/HMP-PK domain-like"/>
    <property type="match status" value="1"/>
</dbReference>
<accession>A0A1E5SY59</accession>
<dbReference type="InterPro" id="IPR001303">
    <property type="entry name" value="Aldolase_II/adducin_N"/>
</dbReference>
<dbReference type="STRING" id="1563681.BFP71_11195"/>
<evidence type="ECO:0000256" key="2">
    <source>
        <dbReference type="ARBA" id="ARBA00023239"/>
    </source>
</evidence>
<dbReference type="Gene3D" id="3.40.225.10">
    <property type="entry name" value="Class II aldolase/adducin N-terminal domain"/>
    <property type="match status" value="1"/>
</dbReference>
<dbReference type="InterPro" id="IPR050197">
    <property type="entry name" value="Aldolase_class_II_sugar_metab"/>
</dbReference>
<keyword evidence="1" id="KW-0479">Metal-binding</keyword>
<organism evidence="4 5">
    <name type="scientific">Roseivirga misakiensis</name>
    <dbReference type="NCBI Taxonomy" id="1563681"/>
    <lineage>
        <taxon>Bacteria</taxon>
        <taxon>Pseudomonadati</taxon>
        <taxon>Bacteroidota</taxon>
        <taxon>Cytophagia</taxon>
        <taxon>Cytophagales</taxon>
        <taxon>Roseivirgaceae</taxon>
        <taxon>Roseivirga</taxon>
    </lineage>
</organism>